<proteinExistence type="predicted"/>
<gene>
    <name evidence="1" type="ORF">PAXRUDRAFT_143483</name>
</gene>
<sequence length="67" mass="7668">LEFGGCSVMMWGCMALEGVGYATKINESLQHHSLNPPDIISQQDNDPKHTCKEVKEWLEEQEFRTMV</sequence>
<name>A0A0D0DWD9_9AGAM</name>
<evidence type="ECO:0000313" key="1">
    <source>
        <dbReference type="EMBL" id="KIK94156.1"/>
    </source>
</evidence>
<reference evidence="1 2" key="1">
    <citation type="submission" date="2014-04" db="EMBL/GenBank/DDBJ databases">
        <authorList>
            <consortium name="DOE Joint Genome Institute"/>
            <person name="Kuo A."/>
            <person name="Kohler A."/>
            <person name="Jargeat P."/>
            <person name="Nagy L.G."/>
            <person name="Floudas D."/>
            <person name="Copeland A."/>
            <person name="Barry K.W."/>
            <person name="Cichocki N."/>
            <person name="Veneault-Fourrey C."/>
            <person name="LaButti K."/>
            <person name="Lindquist E.A."/>
            <person name="Lipzen A."/>
            <person name="Lundell T."/>
            <person name="Morin E."/>
            <person name="Murat C."/>
            <person name="Sun H."/>
            <person name="Tunlid A."/>
            <person name="Henrissat B."/>
            <person name="Grigoriev I.V."/>
            <person name="Hibbett D.S."/>
            <person name="Martin F."/>
            <person name="Nordberg H.P."/>
            <person name="Cantor M.N."/>
            <person name="Hua S.X."/>
        </authorList>
    </citation>
    <scope>NUCLEOTIDE SEQUENCE [LARGE SCALE GENOMIC DNA]</scope>
    <source>
        <strain evidence="1 2">Ve08.2h10</strain>
    </source>
</reference>
<dbReference type="InParanoid" id="A0A0D0DWD9"/>
<dbReference type="AlphaFoldDB" id="A0A0D0DWD9"/>
<dbReference type="OrthoDB" id="3226274at2759"/>
<organism evidence="1 2">
    <name type="scientific">Paxillus rubicundulus Ve08.2h10</name>
    <dbReference type="NCBI Taxonomy" id="930991"/>
    <lineage>
        <taxon>Eukaryota</taxon>
        <taxon>Fungi</taxon>
        <taxon>Dikarya</taxon>
        <taxon>Basidiomycota</taxon>
        <taxon>Agaricomycotina</taxon>
        <taxon>Agaricomycetes</taxon>
        <taxon>Agaricomycetidae</taxon>
        <taxon>Boletales</taxon>
        <taxon>Paxilineae</taxon>
        <taxon>Paxillaceae</taxon>
        <taxon>Paxillus</taxon>
    </lineage>
</organism>
<dbReference type="EMBL" id="KN825126">
    <property type="protein sequence ID" value="KIK94156.1"/>
    <property type="molecule type" value="Genomic_DNA"/>
</dbReference>
<protein>
    <submittedName>
        <fullName evidence="1">Uncharacterized protein</fullName>
    </submittedName>
</protein>
<dbReference type="GO" id="GO:0003676">
    <property type="term" value="F:nucleic acid binding"/>
    <property type="evidence" value="ECO:0007669"/>
    <property type="project" value="InterPro"/>
</dbReference>
<dbReference type="STRING" id="930991.A0A0D0DWD9"/>
<dbReference type="Gene3D" id="3.30.420.10">
    <property type="entry name" value="Ribonuclease H-like superfamily/Ribonuclease H"/>
    <property type="match status" value="1"/>
</dbReference>
<feature type="non-terminal residue" evidence="1">
    <location>
        <position position="1"/>
    </location>
</feature>
<keyword evidence="2" id="KW-1185">Reference proteome</keyword>
<reference evidence="2" key="2">
    <citation type="submission" date="2015-01" db="EMBL/GenBank/DDBJ databases">
        <title>Evolutionary Origins and Diversification of the Mycorrhizal Mutualists.</title>
        <authorList>
            <consortium name="DOE Joint Genome Institute"/>
            <consortium name="Mycorrhizal Genomics Consortium"/>
            <person name="Kohler A."/>
            <person name="Kuo A."/>
            <person name="Nagy L.G."/>
            <person name="Floudas D."/>
            <person name="Copeland A."/>
            <person name="Barry K.W."/>
            <person name="Cichocki N."/>
            <person name="Veneault-Fourrey C."/>
            <person name="LaButti K."/>
            <person name="Lindquist E.A."/>
            <person name="Lipzen A."/>
            <person name="Lundell T."/>
            <person name="Morin E."/>
            <person name="Murat C."/>
            <person name="Riley R."/>
            <person name="Ohm R."/>
            <person name="Sun H."/>
            <person name="Tunlid A."/>
            <person name="Henrissat B."/>
            <person name="Grigoriev I.V."/>
            <person name="Hibbett D.S."/>
            <person name="Martin F."/>
        </authorList>
    </citation>
    <scope>NUCLEOTIDE SEQUENCE [LARGE SCALE GENOMIC DNA]</scope>
    <source>
        <strain evidence="2">Ve08.2h10</strain>
    </source>
</reference>
<dbReference type="Proteomes" id="UP000054538">
    <property type="component" value="Unassembled WGS sequence"/>
</dbReference>
<dbReference type="HOGENOM" id="CLU_033666_15_1_1"/>
<evidence type="ECO:0000313" key="2">
    <source>
        <dbReference type="Proteomes" id="UP000054538"/>
    </source>
</evidence>
<accession>A0A0D0DWD9</accession>
<dbReference type="InterPro" id="IPR036397">
    <property type="entry name" value="RNaseH_sf"/>
</dbReference>